<evidence type="ECO:0000313" key="1">
    <source>
        <dbReference type="EMBL" id="KZV38834.1"/>
    </source>
</evidence>
<dbReference type="EMBL" id="KV001720">
    <property type="protein sequence ID" value="KZV38834.1"/>
    <property type="molecule type" value="Genomic_DNA"/>
</dbReference>
<keyword evidence="2" id="KW-1185">Reference proteome</keyword>
<gene>
    <name evidence="1" type="ORF">F511_32401</name>
</gene>
<evidence type="ECO:0000313" key="2">
    <source>
        <dbReference type="Proteomes" id="UP000250235"/>
    </source>
</evidence>
<proteinExistence type="predicted"/>
<dbReference type="Proteomes" id="UP000250235">
    <property type="component" value="Unassembled WGS sequence"/>
</dbReference>
<organism evidence="1 2">
    <name type="scientific">Dorcoceras hygrometricum</name>
    <dbReference type="NCBI Taxonomy" id="472368"/>
    <lineage>
        <taxon>Eukaryota</taxon>
        <taxon>Viridiplantae</taxon>
        <taxon>Streptophyta</taxon>
        <taxon>Embryophyta</taxon>
        <taxon>Tracheophyta</taxon>
        <taxon>Spermatophyta</taxon>
        <taxon>Magnoliopsida</taxon>
        <taxon>eudicotyledons</taxon>
        <taxon>Gunneridae</taxon>
        <taxon>Pentapetalae</taxon>
        <taxon>asterids</taxon>
        <taxon>lamiids</taxon>
        <taxon>Lamiales</taxon>
        <taxon>Gesneriaceae</taxon>
        <taxon>Didymocarpoideae</taxon>
        <taxon>Trichosporeae</taxon>
        <taxon>Loxocarpinae</taxon>
        <taxon>Dorcoceras</taxon>
    </lineage>
</organism>
<reference evidence="1 2" key="1">
    <citation type="journal article" date="2015" name="Proc. Natl. Acad. Sci. U.S.A.">
        <title>The resurrection genome of Boea hygrometrica: A blueprint for survival of dehydration.</title>
        <authorList>
            <person name="Xiao L."/>
            <person name="Yang G."/>
            <person name="Zhang L."/>
            <person name="Yang X."/>
            <person name="Zhao S."/>
            <person name="Ji Z."/>
            <person name="Zhou Q."/>
            <person name="Hu M."/>
            <person name="Wang Y."/>
            <person name="Chen M."/>
            <person name="Xu Y."/>
            <person name="Jin H."/>
            <person name="Xiao X."/>
            <person name="Hu G."/>
            <person name="Bao F."/>
            <person name="Hu Y."/>
            <person name="Wan P."/>
            <person name="Li L."/>
            <person name="Deng X."/>
            <person name="Kuang T."/>
            <person name="Xiang C."/>
            <person name="Zhu J.K."/>
            <person name="Oliver M.J."/>
            <person name="He Y."/>
        </authorList>
    </citation>
    <scope>NUCLEOTIDE SEQUENCE [LARGE SCALE GENOMIC DNA]</scope>
    <source>
        <strain evidence="2">cv. XS01</strain>
    </source>
</reference>
<sequence length="270" mass="30472">MSTSKAAKGCSIQLLTQKLTLAAELTHRLSSKASKSSSYAFPPPAKTNSSNWVANERAKQGELSATKISKNEGWMRWKSREEMLRVNSSSTRVWRRRDKIWLVQNISKCRTTLLLIISNLTSADYLSSRQSQQVTISRCYSFSSIKSAEANKIIRVKALQNDTVPTYQNDAVANISRHNFREQNKPSAGRAKSLKTTTHLNAFEIAHLLNSQRKAQNAAFRLIQTTPLLKASICAPADQQQSIQRKYNQQQRIRHAYDILSADSHSHLLN</sequence>
<protein>
    <submittedName>
        <fullName evidence="1">CCAAT-box-binding transcription factor</fullName>
    </submittedName>
</protein>
<name>A0A2Z7BWR7_9LAMI</name>
<accession>A0A2Z7BWR7</accession>
<dbReference type="AlphaFoldDB" id="A0A2Z7BWR7"/>